<dbReference type="AlphaFoldDB" id="A0A9Q0KLG3"/>
<dbReference type="Proteomes" id="UP001141806">
    <property type="component" value="Unassembled WGS sequence"/>
</dbReference>
<proteinExistence type="predicted"/>
<comment type="caution">
    <text evidence="1">The sequence shown here is derived from an EMBL/GenBank/DDBJ whole genome shotgun (WGS) entry which is preliminary data.</text>
</comment>
<evidence type="ECO:0000313" key="2">
    <source>
        <dbReference type="Proteomes" id="UP001141806"/>
    </source>
</evidence>
<gene>
    <name evidence="1" type="ORF">NE237_005809</name>
</gene>
<reference evidence="1" key="1">
    <citation type="journal article" date="2023" name="Plant J.">
        <title>The genome of the king protea, Protea cynaroides.</title>
        <authorList>
            <person name="Chang J."/>
            <person name="Duong T.A."/>
            <person name="Schoeman C."/>
            <person name="Ma X."/>
            <person name="Roodt D."/>
            <person name="Barker N."/>
            <person name="Li Z."/>
            <person name="Van de Peer Y."/>
            <person name="Mizrachi E."/>
        </authorList>
    </citation>
    <scope>NUCLEOTIDE SEQUENCE</scope>
    <source>
        <tissue evidence="1">Young leaves</tissue>
    </source>
</reference>
<dbReference type="Pfam" id="PF14223">
    <property type="entry name" value="Retrotran_gag_2"/>
    <property type="match status" value="1"/>
</dbReference>
<name>A0A9Q0KLG3_9MAGN</name>
<dbReference type="OrthoDB" id="1912561at2759"/>
<organism evidence="1 2">
    <name type="scientific">Protea cynaroides</name>
    <dbReference type="NCBI Taxonomy" id="273540"/>
    <lineage>
        <taxon>Eukaryota</taxon>
        <taxon>Viridiplantae</taxon>
        <taxon>Streptophyta</taxon>
        <taxon>Embryophyta</taxon>
        <taxon>Tracheophyta</taxon>
        <taxon>Spermatophyta</taxon>
        <taxon>Magnoliopsida</taxon>
        <taxon>Proteales</taxon>
        <taxon>Proteaceae</taxon>
        <taxon>Protea</taxon>
    </lineage>
</organism>
<accession>A0A9Q0KLG3</accession>
<evidence type="ECO:0000313" key="1">
    <source>
        <dbReference type="EMBL" id="KAJ4972635.1"/>
    </source>
</evidence>
<keyword evidence="2" id="KW-1185">Reference proteome</keyword>
<dbReference type="PANTHER" id="PTHR47481">
    <property type="match status" value="1"/>
</dbReference>
<sequence>MGSISIHYNLALKLYNNIYRSSIPSSLHGNPATTILNPSTEDVSNNTSAQPWAASPSLVISNISSHIPIKLNLTNYLLWKSLFEPILRGHKLMHLLDGTTLVPVNVDSPWYKKDQMLLSWINATLSESALLYIVGVSSAKKAWDLLKHQYASTTPAHIMSLKRQLSCIKKGSQSMSTYLQQFKTSSDQLATYGSPISDDNIVLFILDSLPSSYRQFSSSVRIRACSTVFTIEKLHNLLLCEETAIANETLADTTTTLAAFQFPSTIYGHENSTHRGRHNNRGFNYQRSIFHDNTFAKGILPSLNTSTYHNAITCTQPQCQICQKPSHLAIDCYHHMDHAYQGHHPPEKLATMVSSLMPAMNTWYSDTGASHHLTPDIENLQISSPYEGNDTVQIGNGQGLPISNIGSATIPYSPSPLKFRKILHYHTAVVYLLSIHQFSIDNNCEFIFDKFNCCVKDKTNEAILYHGPVKHGFYLFRFSASPPSASPQAHVSTTIPSPW</sequence>
<protein>
    <recommendedName>
        <fullName evidence="3">Retrotransposon Copia-like N-terminal domain-containing protein</fullName>
    </recommendedName>
</protein>
<evidence type="ECO:0008006" key="3">
    <source>
        <dbReference type="Google" id="ProtNLM"/>
    </source>
</evidence>
<dbReference type="PANTHER" id="PTHR47481:SF28">
    <property type="entry name" value="RETROTRANSPOSON COPIA-LIKE N-TERMINAL DOMAIN-CONTAINING PROTEIN"/>
    <property type="match status" value="1"/>
</dbReference>
<dbReference type="EMBL" id="JAMYWD010000004">
    <property type="protein sequence ID" value="KAJ4972635.1"/>
    <property type="molecule type" value="Genomic_DNA"/>
</dbReference>